<dbReference type="AlphaFoldDB" id="A0A2W2D4M9"/>
<evidence type="ECO:0000256" key="1">
    <source>
        <dbReference type="SAM" id="MobiDB-lite"/>
    </source>
</evidence>
<feature type="compositionally biased region" description="Low complexity" evidence="1">
    <location>
        <begin position="45"/>
        <end position="78"/>
    </location>
</feature>
<dbReference type="Proteomes" id="UP000248627">
    <property type="component" value="Unassembled WGS sequence"/>
</dbReference>
<organism evidence="2 3">
    <name type="scientific">Micromonospora endophytica</name>
    <dbReference type="NCBI Taxonomy" id="515350"/>
    <lineage>
        <taxon>Bacteria</taxon>
        <taxon>Bacillati</taxon>
        <taxon>Actinomycetota</taxon>
        <taxon>Actinomycetes</taxon>
        <taxon>Micromonosporales</taxon>
        <taxon>Micromonosporaceae</taxon>
        <taxon>Micromonospora</taxon>
    </lineage>
</organism>
<feature type="compositionally biased region" description="Low complexity" evidence="1">
    <location>
        <begin position="306"/>
        <end position="325"/>
    </location>
</feature>
<reference evidence="2 3" key="1">
    <citation type="submission" date="2018-01" db="EMBL/GenBank/DDBJ databases">
        <title>Draft genome sequence of Jishengella endophytica.</title>
        <authorList>
            <person name="Sahin N."/>
            <person name="Ay H."/>
            <person name="Saygin H."/>
        </authorList>
    </citation>
    <scope>NUCLEOTIDE SEQUENCE [LARGE SCALE GENOMIC DNA]</scope>
    <source>
        <strain evidence="2 3">DSM 45430</strain>
    </source>
</reference>
<feature type="compositionally biased region" description="Pro residues" evidence="1">
    <location>
        <begin position="277"/>
        <end position="305"/>
    </location>
</feature>
<feature type="compositionally biased region" description="Low complexity" evidence="1">
    <location>
        <begin position="121"/>
        <end position="133"/>
    </location>
</feature>
<gene>
    <name evidence="2" type="ORF">C1I93_08405</name>
</gene>
<evidence type="ECO:0000313" key="2">
    <source>
        <dbReference type="EMBL" id="PZF98608.1"/>
    </source>
</evidence>
<protein>
    <submittedName>
        <fullName evidence="2">Uncharacterized protein</fullName>
    </submittedName>
</protein>
<name>A0A2W2D4M9_9ACTN</name>
<feature type="compositionally biased region" description="Polar residues" evidence="1">
    <location>
        <begin position="210"/>
        <end position="224"/>
    </location>
</feature>
<sequence>MGRSAGSADLPVVSRLAMPGSTTDAPVRAAGSATQAPPAGSATQAPPATFDGDAAAAAGTDASTGGSDSPDAGSDTAGLVGGYGEPPDQPDGSSGQPDSAPAALPLVVARLVGDRPIRSLAGELPEPAAPAGPSVQRVSWQHHEARPDSVPLTYAGPEHSPPRTEARLPAVVGGSAPREAGGGPPVQRWVGALPGSPPSSGRSGSGGGNTPVSGDSPPVTSLTNSGGGSTPLRFFTSAGSGGAPMTYLVSSGAGGTAAAYSDGSVGSLPVQRAEPTAVPPDDPPPTDLPPPELPAAPPATAPTPPTGDATAAGQPATPGAPGAATEPEELLKKLYDPLLRRLKTELRLDRERHGVLGGPG</sequence>
<dbReference type="RefSeq" id="WP_111242663.1">
    <property type="nucleotide sequence ID" value="NZ_AP023358.1"/>
</dbReference>
<dbReference type="EMBL" id="POTX01000037">
    <property type="protein sequence ID" value="PZF98608.1"/>
    <property type="molecule type" value="Genomic_DNA"/>
</dbReference>
<proteinExistence type="predicted"/>
<evidence type="ECO:0000313" key="3">
    <source>
        <dbReference type="Proteomes" id="UP000248627"/>
    </source>
</evidence>
<feature type="region of interest" description="Disordered" evidence="1">
    <location>
        <begin position="1"/>
        <end position="106"/>
    </location>
</feature>
<feature type="region of interest" description="Disordered" evidence="1">
    <location>
        <begin position="121"/>
        <end position="329"/>
    </location>
</feature>
<keyword evidence="3" id="KW-1185">Reference proteome</keyword>
<comment type="caution">
    <text evidence="2">The sequence shown here is derived from an EMBL/GenBank/DDBJ whole genome shotgun (WGS) entry which is preliminary data.</text>
</comment>
<accession>A0A2W2D4M9</accession>